<gene>
    <name evidence="2" type="ORF">JD108_08360</name>
    <name evidence="3" type="ORF">KDJ56_08040</name>
</gene>
<dbReference type="AlphaFoldDB" id="A0A7T5ENK3"/>
<protein>
    <submittedName>
        <fullName evidence="2">DinB family protein</fullName>
    </submittedName>
</protein>
<organism evidence="2 4">
    <name type="scientific">Brevibacillus composti</name>
    <dbReference type="NCBI Taxonomy" id="2796470"/>
    <lineage>
        <taxon>Bacteria</taxon>
        <taxon>Bacillati</taxon>
        <taxon>Bacillota</taxon>
        <taxon>Bacilli</taxon>
        <taxon>Bacillales</taxon>
        <taxon>Paenibacillaceae</taxon>
        <taxon>Brevibacillus</taxon>
    </lineage>
</organism>
<dbReference type="Gene3D" id="1.20.120.450">
    <property type="entry name" value="dinb family like domain"/>
    <property type="match status" value="1"/>
</dbReference>
<reference evidence="3" key="2">
    <citation type="submission" date="2021-04" db="EMBL/GenBank/DDBJ databases">
        <title>Brevibacillus composti FJAT-54423, complete genome.</title>
        <authorList>
            <person name="Tang R."/>
        </authorList>
    </citation>
    <scope>NUCLEOTIDE SEQUENCE</scope>
    <source>
        <strain evidence="3">FJAT-54424</strain>
    </source>
</reference>
<dbReference type="EMBL" id="CP066308">
    <property type="protein sequence ID" value="QQE75863.1"/>
    <property type="molecule type" value="Genomic_DNA"/>
</dbReference>
<keyword evidence="5" id="KW-1185">Reference proteome</keyword>
<dbReference type="EMBL" id="CP073708">
    <property type="protein sequence ID" value="QUO42889.1"/>
    <property type="molecule type" value="Genomic_DNA"/>
</dbReference>
<name>A0A7T5ENK3_9BACL</name>
<accession>A0A7T5ENK3</accession>
<feature type="domain" description="DinB-like" evidence="1">
    <location>
        <begin position="9"/>
        <end position="146"/>
    </location>
</feature>
<sequence>MDYGFVWQQYELIRGLTLSGMQEISEAQADIVPEGFSNNLRWNLGHILLSQDALLYGPTGIKVPSSYGALFSPGTKPADWQGEVPSLETLSQQLQEQTARIKNDFADRLQEKLPTPFSLRGKAQIDTFGEMLLFTLYHEGMHSGIMSQLKKAVNRQA</sequence>
<dbReference type="InterPro" id="IPR034660">
    <property type="entry name" value="DinB/YfiT-like"/>
</dbReference>
<evidence type="ECO:0000313" key="2">
    <source>
        <dbReference type="EMBL" id="QQE75863.1"/>
    </source>
</evidence>
<proteinExistence type="predicted"/>
<dbReference type="Proteomes" id="UP000595847">
    <property type="component" value="Chromosome"/>
</dbReference>
<evidence type="ECO:0000259" key="1">
    <source>
        <dbReference type="Pfam" id="PF12867"/>
    </source>
</evidence>
<evidence type="ECO:0000313" key="3">
    <source>
        <dbReference type="EMBL" id="QUO42889.1"/>
    </source>
</evidence>
<dbReference type="InterPro" id="IPR024775">
    <property type="entry name" value="DinB-like"/>
</dbReference>
<evidence type="ECO:0000313" key="4">
    <source>
        <dbReference type="Proteomes" id="UP000595847"/>
    </source>
</evidence>
<reference evidence="2 4" key="1">
    <citation type="submission" date="2020-12" db="EMBL/GenBank/DDBJ databases">
        <title>strain FJAT-54423T represents a novel species of the genus Brevibacillus.</title>
        <authorList>
            <person name="Tang R."/>
        </authorList>
    </citation>
    <scope>NUCLEOTIDE SEQUENCE [LARGE SCALE GENOMIC DNA]</scope>
    <source>
        <strain evidence="2 4">FJAT-54423</strain>
    </source>
</reference>
<dbReference type="Proteomes" id="UP000677234">
    <property type="component" value="Chromosome"/>
</dbReference>
<evidence type="ECO:0000313" key="5">
    <source>
        <dbReference type="Proteomes" id="UP000677234"/>
    </source>
</evidence>
<dbReference type="KEGG" id="bcop:JD108_08360"/>
<dbReference type="RefSeq" id="WP_198829375.1">
    <property type="nucleotide sequence ID" value="NZ_CP066308.1"/>
</dbReference>
<dbReference type="Pfam" id="PF12867">
    <property type="entry name" value="DinB_2"/>
    <property type="match status" value="1"/>
</dbReference>
<dbReference type="SUPFAM" id="SSF109854">
    <property type="entry name" value="DinB/YfiT-like putative metalloenzymes"/>
    <property type="match status" value="1"/>
</dbReference>